<dbReference type="OrthoDB" id="8117109at2"/>
<reference evidence="2 3" key="1">
    <citation type="submission" date="2017-08" db="EMBL/GenBank/DDBJ databases">
        <title>Mesorhizobium wenxinae sp. nov., a novel rhizobial species isolated from root nodules of chickpea (Cicer arietinum L.).</title>
        <authorList>
            <person name="Zhang J."/>
        </authorList>
    </citation>
    <scope>NUCLEOTIDE SEQUENCE [LARGE SCALE GENOMIC DNA]</scope>
    <source>
        <strain evidence="3">WYCCWR 10019</strain>
    </source>
</reference>
<protein>
    <submittedName>
        <fullName evidence="2">Uncharacterized protein</fullName>
    </submittedName>
</protein>
<dbReference type="AlphaFoldDB" id="A0A271KE08"/>
<evidence type="ECO:0000256" key="1">
    <source>
        <dbReference type="SAM" id="MobiDB-lite"/>
    </source>
</evidence>
<proteinExistence type="predicted"/>
<sequence length="134" mass="15093">MSDKRVSKNGKKASEDSMSMSALNEAAGWAEELMDAEWKGRKDKENLVRYRLSRKVGVSESYLFRLQYKLREMNDVRGSVYRALMLARHAYGLVSQAGENAYQEEKALADARNSKMAGLAAVVAGPQIRKEMNQ</sequence>
<feature type="region of interest" description="Disordered" evidence="1">
    <location>
        <begin position="1"/>
        <end position="20"/>
    </location>
</feature>
<organism evidence="2 3">
    <name type="scientific">Mesorhizobium wenxiniae</name>
    <dbReference type="NCBI Taxonomy" id="2014805"/>
    <lineage>
        <taxon>Bacteria</taxon>
        <taxon>Pseudomonadati</taxon>
        <taxon>Pseudomonadota</taxon>
        <taxon>Alphaproteobacteria</taxon>
        <taxon>Hyphomicrobiales</taxon>
        <taxon>Phyllobacteriaceae</taxon>
        <taxon>Mesorhizobium</taxon>
    </lineage>
</organism>
<accession>A0A271KE08</accession>
<name>A0A271KE08_9HYPH</name>
<evidence type="ECO:0000313" key="2">
    <source>
        <dbReference type="EMBL" id="PAP94013.1"/>
    </source>
</evidence>
<dbReference type="Proteomes" id="UP000215931">
    <property type="component" value="Unassembled WGS sequence"/>
</dbReference>
<gene>
    <name evidence="2" type="ORF">CIT31_16740</name>
</gene>
<dbReference type="RefSeq" id="WP_095519546.1">
    <property type="nucleotide sequence ID" value="NZ_NPKH01000023.1"/>
</dbReference>
<dbReference type="EMBL" id="NPKH01000023">
    <property type="protein sequence ID" value="PAP94013.1"/>
    <property type="molecule type" value="Genomic_DNA"/>
</dbReference>
<keyword evidence="3" id="KW-1185">Reference proteome</keyword>
<comment type="caution">
    <text evidence="2">The sequence shown here is derived from an EMBL/GenBank/DDBJ whole genome shotgun (WGS) entry which is preliminary data.</text>
</comment>
<evidence type="ECO:0000313" key="3">
    <source>
        <dbReference type="Proteomes" id="UP000215931"/>
    </source>
</evidence>